<protein>
    <submittedName>
        <fullName evidence="2">DUF501 domain-containing protein</fullName>
    </submittedName>
</protein>
<proteinExistence type="predicted"/>
<dbReference type="PANTHER" id="PTHR37163:SF1">
    <property type="entry name" value="DUF501 DOMAIN-CONTAINING PROTEIN"/>
    <property type="match status" value="1"/>
</dbReference>
<reference evidence="2 3" key="1">
    <citation type="submission" date="2019-08" db="EMBL/GenBank/DDBJ databases">
        <title>In-depth cultivation of the pig gut microbiome towards novel bacterial diversity and tailored functional studies.</title>
        <authorList>
            <person name="Wylensek D."/>
            <person name="Hitch T.C.A."/>
            <person name="Clavel T."/>
        </authorList>
    </citation>
    <scope>NUCLEOTIDE SEQUENCE [LARGE SCALE GENOMIC DNA]</scope>
    <source>
        <strain evidence="2 3">RF-GAM-744-WT-7</strain>
    </source>
</reference>
<sequence>MRPVDADFGTSPRDTGATPHSHPAVIATAPRLPNGEPFPTFYYLTCPEAVAACSRLEAAGVMREAEALLHDPNHPEIAAGYQRAHEAYLQDRNASLTTGEAVPEIANISAGGMPNRVKCFHAILGHRLAAGPGVNPIGDWLLDRLAGEGLWSPETCAWEMGETADEAPPENPPSD</sequence>
<dbReference type="PANTHER" id="PTHR37163">
    <property type="entry name" value="CONSERVED PROTEIN"/>
    <property type="match status" value="1"/>
</dbReference>
<dbReference type="Pfam" id="PF04417">
    <property type="entry name" value="DUF501"/>
    <property type="match status" value="1"/>
</dbReference>
<gene>
    <name evidence="2" type="ORF">FYJ63_01125</name>
</gene>
<name>A0A7K0K0D2_9ACTO</name>
<comment type="caution">
    <text evidence="2">The sequence shown here is derived from an EMBL/GenBank/DDBJ whole genome shotgun (WGS) entry which is preliminary data.</text>
</comment>
<dbReference type="AlphaFoldDB" id="A0A7K0K0D2"/>
<evidence type="ECO:0000313" key="3">
    <source>
        <dbReference type="Proteomes" id="UP000442535"/>
    </source>
</evidence>
<dbReference type="InterPro" id="IPR007511">
    <property type="entry name" value="DUF501"/>
</dbReference>
<dbReference type="Proteomes" id="UP000442535">
    <property type="component" value="Unassembled WGS sequence"/>
</dbReference>
<evidence type="ECO:0000313" key="2">
    <source>
        <dbReference type="EMBL" id="MST48869.1"/>
    </source>
</evidence>
<dbReference type="EMBL" id="VUMY01000002">
    <property type="protein sequence ID" value="MST48869.1"/>
    <property type="molecule type" value="Genomic_DNA"/>
</dbReference>
<organism evidence="2 3">
    <name type="scientific">Mobiluncus porci</name>
    <dbReference type="NCBI Taxonomy" id="2652278"/>
    <lineage>
        <taxon>Bacteria</taxon>
        <taxon>Bacillati</taxon>
        <taxon>Actinomycetota</taxon>
        <taxon>Actinomycetes</taxon>
        <taxon>Actinomycetales</taxon>
        <taxon>Actinomycetaceae</taxon>
        <taxon>Mobiluncus</taxon>
    </lineage>
</organism>
<feature type="region of interest" description="Disordered" evidence="1">
    <location>
        <begin position="1"/>
        <end position="24"/>
    </location>
</feature>
<accession>A0A7K0K0D2</accession>
<keyword evidence="3" id="KW-1185">Reference proteome</keyword>
<evidence type="ECO:0000256" key="1">
    <source>
        <dbReference type="SAM" id="MobiDB-lite"/>
    </source>
</evidence>